<dbReference type="Proteomes" id="UP000434957">
    <property type="component" value="Unassembled WGS sequence"/>
</dbReference>
<feature type="transmembrane region" description="Helical" evidence="1">
    <location>
        <begin position="334"/>
        <end position="356"/>
    </location>
</feature>
<comment type="caution">
    <text evidence="2">The sequence shown here is derived from an EMBL/GenBank/DDBJ whole genome shotgun (WGS) entry which is preliminary data.</text>
</comment>
<feature type="transmembrane region" description="Helical" evidence="1">
    <location>
        <begin position="149"/>
        <end position="169"/>
    </location>
</feature>
<evidence type="ECO:0000313" key="2">
    <source>
        <dbReference type="EMBL" id="KAE9344520.1"/>
    </source>
</evidence>
<sequence length="534" mass="59562">MNRVHDASTILARGPPSDILACSPSSNPPAKSSTVQVWRGFFNGLPINSVWLRALNTLGLVLRNATQSVACAWIPNAFWSLGNIFSGKWYAKQSRSELIVANSVWDSITSCAVIPFSFLPIMLSFRYITAPDRRPTLSFSIKRLARATAGNFAAAIFIMFSFSYAFAYLSKIEPSIFNYKLDCYVDIAVLLGYYTGTARAVKRIYYEETCQGRDRLEQPEPGKSGRISREPPIFWKANVKDLPLMGAPIVASLFVHILSRQRIVDRGTVVLTCFVVGAIVFKLAIQEGTKHYVFKKRVRSVRTMCVLVGMPTVLIDTQTRIVIQGTNNTTTASLGALGMAFVEICLRAFKAMLVVWSIRRRRSKILPDQSSLVHPVVPQEGDRQVIKGTSSISLSMTRKSSSLAMTKDDFDLWCRQIHAFHTAELNADMYAEYIAIGCSASILFFCGNHPCYSLLTQPHESGEVDDVASRRTNQLYMLLFQVVVEFVVDYVSLVIEMMVGIEFTHIKKLGSFLAGLFMITAAMNTNISINMYLS</sequence>
<protein>
    <submittedName>
        <fullName evidence="2">Uncharacterized protein</fullName>
    </submittedName>
</protein>
<reference evidence="2 3" key="1">
    <citation type="submission" date="2018-08" db="EMBL/GenBank/DDBJ databases">
        <title>Genomic investigation of the strawberry pathogen Phytophthora fragariae indicates pathogenicity is determined by transcriptional variation in three key races.</title>
        <authorList>
            <person name="Adams T.M."/>
            <person name="Armitage A.D."/>
            <person name="Sobczyk M.K."/>
            <person name="Bates H.J."/>
            <person name="Dunwell J.M."/>
            <person name="Nellist C.F."/>
            <person name="Harrison R.J."/>
        </authorList>
    </citation>
    <scope>NUCLEOTIDE SEQUENCE [LARGE SCALE GENOMIC DNA]</scope>
    <source>
        <strain evidence="2 3">SCRP333</strain>
    </source>
</reference>
<evidence type="ECO:0000256" key="1">
    <source>
        <dbReference type="SAM" id="Phobius"/>
    </source>
</evidence>
<accession>A0A6A4FXK2</accession>
<name>A0A6A4FXK2_9STRA</name>
<dbReference type="AlphaFoldDB" id="A0A6A4FXK2"/>
<organism evidence="2 3">
    <name type="scientific">Phytophthora rubi</name>
    <dbReference type="NCBI Taxonomy" id="129364"/>
    <lineage>
        <taxon>Eukaryota</taxon>
        <taxon>Sar</taxon>
        <taxon>Stramenopiles</taxon>
        <taxon>Oomycota</taxon>
        <taxon>Peronosporomycetes</taxon>
        <taxon>Peronosporales</taxon>
        <taxon>Peronosporaceae</taxon>
        <taxon>Phytophthora</taxon>
    </lineage>
</organism>
<feature type="transmembrane region" description="Helical" evidence="1">
    <location>
        <begin position="266"/>
        <end position="285"/>
    </location>
</feature>
<feature type="transmembrane region" description="Helical" evidence="1">
    <location>
        <begin position="475"/>
        <end position="499"/>
    </location>
</feature>
<keyword evidence="1" id="KW-0812">Transmembrane</keyword>
<evidence type="ECO:0000313" key="3">
    <source>
        <dbReference type="Proteomes" id="UP000434957"/>
    </source>
</evidence>
<proteinExistence type="predicted"/>
<keyword evidence="1" id="KW-1133">Transmembrane helix</keyword>
<keyword evidence="3" id="KW-1185">Reference proteome</keyword>
<keyword evidence="1" id="KW-0472">Membrane</keyword>
<gene>
    <name evidence="2" type="ORF">PR003_g8424</name>
</gene>
<feature type="transmembrane region" description="Helical" evidence="1">
    <location>
        <begin position="511"/>
        <end position="533"/>
    </location>
</feature>
<dbReference type="EMBL" id="QXFT01000418">
    <property type="protein sequence ID" value="KAE9344520.1"/>
    <property type="molecule type" value="Genomic_DNA"/>
</dbReference>